<keyword evidence="3" id="KW-1185">Reference proteome</keyword>
<protein>
    <submittedName>
        <fullName evidence="2">Uncharacterized protein</fullName>
    </submittedName>
</protein>
<gene>
    <name evidence="2" type="ORF">HNR07_000743</name>
</gene>
<comment type="caution">
    <text evidence="2">The sequence shown here is derived from an EMBL/GenBank/DDBJ whole genome shotgun (WGS) entry which is preliminary data.</text>
</comment>
<feature type="compositionally biased region" description="Basic residues" evidence="1">
    <location>
        <begin position="200"/>
        <end position="209"/>
    </location>
</feature>
<name>A0A840WE45_9ACTN</name>
<proteinExistence type="predicted"/>
<reference evidence="2 3" key="1">
    <citation type="submission" date="2020-08" db="EMBL/GenBank/DDBJ databases">
        <title>Sequencing the genomes of 1000 actinobacteria strains.</title>
        <authorList>
            <person name="Klenk H.-P."/>
        </authorList>
    </citation>
    <scope>NUCLEOTIDE SEQUENCE [LARGE SCALE GENOMIC DNA]</scope>
    <source>
        <strain evidence="2 3">DSM 44598</strain>
    </source>
</reference>
<evidence type="ECO:0000313" key="2">
    <source>
        <dbReference type="EMBL" id="MBB5489606.1"/>
    </source>
</evidence>
<feature type="region of interest" description="Disordered" evidence="1">
    <location>
        <begin position="193"/>
        <end position="230"/>
    </location>
</feature>
<dbReference type="EMBL" id="JACHDO010000001">
    <property type="protein sequence ID" value="MBB5489606.1"/>
    <property type="molecule type" value="Genomic_DNA"/>
</dbReference>
<sequence length="230" mass="26028">MMEAISGLGRVLVIARVSDTGVPLFVRTGQVFNEKIVVFATGENSRLALLSSVIHGVWARKYSSTRTSDLQYTPSKCFETFPMPSVTSRMEELGGQLNDFRRNVMQKNQLGLTPLYGKVHDPDCEESEILQLRRINGQIDETVKEAYGWTDLELGLGFHETPKGVRLTVSEAVRVEILDRLLQLNFERHKEEERKGIWPPKRKSRKRAEAKKAAPPVMQDGLFPPEGTLF</sequence>
<evidence type="ECO:0000313" key="3">
    <source>
        <dbReference type="Proteomes" id="UP000579647"/>
    </source>
</evidence>
<dbReference type="Proteomes" id="UP000579647">
    <property type="component" value="Unassembled WGS sequence"/>
</dbReference>
<organism evidence="2 3">
    <name type="scientific">Nocardiopsis metallicus</name>
    <dbReference type="NCBI Taxonomy" id="179819"/>
    <lineage>
        <taxon>Bacteria</taxon>
        <taxon>Bacillati</taxon>
        <taxon>Actinomycetota</taxon>
        <taxon>Actinomycetes</taxon>
        <taxon>Streptosporangiales</taxon>
        <taxon>Nocardiopsidaceae</taxon>
        <taxon>Nocardiopsis</taxon>
    </lineage>
</organism>
<evidence type="ECO:0000256" key="1">
    <source>
        <dbReference type="SAM" id="MobiDB-lite"/>
    </source>
</evidence>
<accession>A0A840WE45</accession>
<dbReference type="AlphaFoldDB" id="A0A840WE45"/>
<dbReference type="RefSeq" id="WP_221318699.1">
    <property type="nucleotide sequence ID" value="NZ_JACHDO010000001.1"/>
</dbReference>